<dbReference type="AlphaFoldDB" id="A0A9E2L440"/>
<comment type="caution">
    <text evidence="1">The sequence shown here is derived from an EMBL/GenBank/DDBJ whole genome shotgun (WGS) entry which is preliminary data.</text>
</comment>
<evidence type="ECO:0000313" key="1">
    <source>
        <dbReference type="EMBL" id="MBU3850408.1"/>
    </source>
</evidence>
<name>A0A9E2L440_9SPIR</name>
<dbReference type="Gene3D" id="3.40.50.1820">
    <property type="entry name" value="alpha/beta hydrolase"/>
    <property type="match status" value="1"/>
</dbReference>
<dbReference type="SUPFAM" id="SSF53474">
    <property type="entry name" value="alpha/beta-Hydrolases"/>
    <property type="match status" value="1"/>
</dbReference>
<protein>
    <submittedName>
        <fullName evidence="1">Alpha/beta hydrolase</fullName>
    </submittedName>
</protein>
<sequence>MEILEFGDKNKRKLILIHGFQCPYQIWEEYIGHYENDFHIIVPVMPGHHPQKQEDFSSFLQVSEALEDYYLSRYGKEVYAVFGMSMGGVLAATLWQNGRLHIEKIIFDGSPLVPFKGIVKNVILRFYLNVTRKTRQRDPKTLAQAEKICPPKYMHHFLQVIDGMSDTTVRNYIDGISRFRLRDNLNTGDTKIYYYYGSAFNEMLAKKSARLIAAHFTGSTVICFKGKGHCENTLFHPDLMMKELDPILIPSSL</sequence>
<keyword evidence="1" id="KW-0378">Hydrolase</keyword>
<accession>A0A9E2L440</accession>
<evidence type="ECO:0000313" key="2">
    <source>
        <dbReference type="Proteomes" id="UP000823914"/>
    </source>
</evidence>
<dbReference type="InterPro" id="IPR029058">
    <property type="entry name" value="AB_hydrolase_fold"/>
</dbReference>
<gene>
    <name evidence="1" type="ORF">IAA16_07575</name>
</gene>
<dbReference type="EMBL" id="JAHLFV010000178">
    <property type="protein sequence ID" value="MBU3850408.1"/>
    <property type="molecule type" value="Genomic_DNA"/>
</dbReference>
<proteinExistence type="predicted"/>
<dbReference type="Proteomes" id="UP000823914">
    <property type="component" value="Unassembled WGS sequence"/>
</dbReference>
<dbReference type="GO" id="GO:0016787">
    <property type="term" value="F:hydrolase activity"/>
    <property type="evidence" value="ECO:0007669"/>
    <property type="project" value="UniProtKB-KW"/>
</dbReference>
<reference evidence="1" key="2">
    <citation type="submission" date="2021-04" db="EMBL/GenBank/DDBJ databases">
        <authorList>
            <person name="Gilroy R."/>
        </authorList>
    </citation>
    <scope>NUCLEOTIDE SEQUENCE</scope>
    <source>
        <strain evidence="1">Gambia15-2214</strain>
    </source>
</reference>
<reference evidence="1" key="1">
    <citation type="journal article" date="2021" name="PeerJ">
        <title>Extensive microbial diversity within the chicken gut microbiome revealed by metagenomics and culture.</title>
        <authorList>
            <person name="Gilroy R."/>
            <person name="Ravi A."/>
            <person name="Getino M."/>
            <person name="Pursley I."/>
            <person name="Horton D.L."/>
            <person name="Alikhan N.F."/>
            <person name="Baker D."/>
            <person name="Gharbi K."/>
            <person name="Hall N."/>
            <person name="Watson M."/>
            <person name="Adriaenssens E.M."/>
            <person name="Foster-Nyarko E."/>
            <person name="Jarju S."/>
            <person name="Secka A."/>
            <person name="Antonio M."/>
            <person name="Oren A."/>
            <person name="Chaudhuri R.R."/>
            <person name="La Ragione R."/>
            <person name="Hildebrand F."/>
            <person name="Pallen M.J."/>
        </authorList>
    </citation>
    <scope>NUCLEOTIDE SEQUENCE</scope>
    <source>
        <strain evidence="1">Gambia15-2214</strain>
    </source>
</reference>
<organism evidence="1 2">
    <name type="scientific">Candidatus Treponema excrementipullorum</name>
    <dbReference type="NCBI Taxonomy" id="2838768"/>
    <lineage>
        <taxon>Bacteria</taxon>
        <taxon>Pseudomonadati</taxon>
        <taxon>Spirochaetota</taxon>
        <taxon>Spirochaetia</taxon>
        <taxon>Spirochaetales</taxon>
        <taxon>Treponemataceae</taxon>
        <taxon>Treponema</taxon>
    </lineage>
</organism>